<dbReference type="AlphaFoldDB" id="A0A242A3R6"/>
<keyword evidence="2" id="KW-1185">Reference proteome</keyword>
<evidence type="ECO:0000313" key="1">
    <source>
        <dbReference type="EMBL" id="OTN75687.1"/>
    </source>
</evidence>
<evidence type="ECO:0000313" key="2">
    <source>
        <dbReference type="Proteomes" id="UP000195043"/>
    </source>
</evidence>
<dbReference type="NCBIfam" id="NF038048">
    <property type="entry name" value="DIP1984_fam"/>
    <property type="match status" value="1"/>
</dbReference>
<comment type="caution">
    <text evidence="1">The sequence shown here is derived from an EMBL/GenBank/DDBJ whole genome shotgun (WGS) entry which is preliminary data.</text>
</comment>
<dbReference type="Gene3D" id="6.10.320.10">
    <property type="match status" value="1"/>
</dbReference>
<dbReference type="RefSeq" id="WP_086273718.1">
    <property type="nucleotide sequence ID" value="NZ_NGKU01000001.1"/>
</dbReference>
<dbReference type="OrthoDB" id="3730241at2"/>
<gene>
    <name evidence="1" type="ORF">A5886_000762</name>
</gene>
<dbReference type="InterPro" id="IPR047741">
    <property type="entry name" value="DIP1984-like"/>
</dbReference>
<dbReference type="Pfam" id="PF20935">
    <property type="entry name" value="DUF6847"/>
    <property type="match status" value="1"/>
</dbReference>
<accession>A0A242A3R6</accession>
<sequence>MKLAEALLLRRDLENRLHILRTEITGSVLVQEGDTLDRSVSDLLADYQQGSQQLDEIARQINHTNAHTTIVESSLLVVDALSQRERLRQSHALYTQMLDAAKAGPRMGRNEIRYVRTIDTKEITKLLNQTAQQLREIDGQIQQTNWLTDLSQ</sequence>
<reference evidence="1 2" key="1">
    <citation type="submission" date="2017-05" db="EMBL/GenBank/DDBJ databases">
        <title>The Genome Sequence of Enterococcus sp. 8G7_MSG3316.</title>
        <authorList>
            <consortium name="The Broad Institute Genomics Platform"/>
            <consortium name="The Broad Institute Genomic Center for Infectious Diseases"/>
            <person name="Earl A."/>
            <person name="Manson A."/>
            <person name="Schwartman J."/>
            <person name="Gilmore M."/>
            <person name="Abouelleil A."/>
            <person name="Cao P."/>
            <person name="Chapman S."/>
            <person name="Cusick C."/>
            <person name="Shea T."/>
            <person name="Young S."/>
            <person name="Neafsey D."/>
            <person name="Nusbaum C."/>
            <person name="Birren B."/>
        </authorList>
    </citation>
    <scope>NUCLEOTIDE SEQUENCE [LARGE SCALE GENOMIC DNA]</scope>
    <source>
        <strain evidence="1 2">8G7_MSG3316</strain>
    </source>
</reference>
<dbReference type="CDD" id="cd12208">
    <property type="entry name" value="DIP1984-like"/>
    <property type="match status" value="1"/>
</dbReference>
<evidence type="ECO:0008006" key="3">
    <source>
        <dbReference type="Google" id="ProtNLM"/>
    </source>
</evidence>
<organism evidence="1 2">
    <name type="scientific">Candidatus Enterococcus testudinis</name>
    <dbReference type="NCBI Taxonomy" id="1834191"/>
    <lineage>
        <taxon>Bacteria</taxon>
        <taxon>Bacillati</taxon>
        <taxon>Bacillota</taxon>
        <taxon>Bacilli</taxon>
        <taxon>Lactobacillales</taxon>
        <taxon>Enterococcaceae</taxon>
        <taxon>Enterococcus</taxon>
    </lineage>
</organism>
<dbReference type="EMBL" id="NGKU01000001">
    <property type="protein sequence ID" value="OTN75687.1"/>
    <property type="molecule type" value="Genomic_DNA"/>
</dbReference>
<name>A0A242A3R6_9ENTE</name>
<protein>
    <recommendedName>
        <fullName evidence="3">Septicolysin</fullName>
    </recommendedName>
</protein>
<proteinExistence type="predicted"/>
<dbReference type="Proteomes" id="UP000195043">
    <property type="component" value="Unassembled WGS sequence"/>
</dbReference>